<comment type="similarity">
    <text evidence="1">Belongs to the TrbG/VirB9 family.</text>
</comment>
<dbReference type="Gene3D" id="2.60.40.2500">
    <property type="match status" value="1"/>
</dbReference>
<dbReference type="InterPro" id="IPR010258">
    <property type="entry name" value="Conjugal_tfr_TrbG/VirB9/CagX"/>
</dbReference>
<evidence type="ECO:0000256" key="2">
    <source>
        <dbReference type="ARBA" id="ARBA00022729"/>
    </source>
</evidence>
<name>A0A368YX67_9HYPH</name>
<dbReference type="InterPro" id="IPR038161">
    <property type="entry name" value="VirB9/CagX/TrbG_C_sf"/>
</dbReference>
<evidence type="ECO:0000313" key="5">
    <source>
        <dbReference type="Proteomes" id="UP000253324"/>
    </source>
</evidence>
<organism evidence="4 5">
    <name type="scientific">Phyllobacterium bourgognense</name>
    <dbReference type="NCBI Taxonomy" id="314236"/>
    <lineage>
        <taxon>Bacteria</taxon>
        <taxon>Pseudomonadati</taxon>
        <taxon>Pseudomonadota</taxon>
        <taxon>Alphaproteobacteria</taxon>
        <taxon>Hyphomicrobiales</taxon>
        <taxon>Phyllobacteriaceae</taxon>
        <taxon>Phyllobacterium</taxon>
    </lineage>
</organism>
<keyword evidence="5" id="KW-1185">Reference proteome</keyword>
<evidence type="ECO:0000313" key="4">
    <source>
        <dbReference type="EMBL" id="RCW82784.1"/>
    </source>
</evidence>
<evidence type="ECO:0000256" key="1">
    <source>
        <dbReference type="ARBA" id="ARBA00006135"/>
    </source>
</evidence>
<dbReference type="InterPro" id="IPR033645">
    <property type="entry name" value="VirB9/CagX/TrbG_C"/>
</dbReference>
<dbReference type="NCBIfam" id="TIGR02781">
    <property type="entry name" value="VirB9"/>
    <property type="match status" value="1"/>
</dbReference>
<comment type="caution">
    <text evidence="4">The sequence shown here is derived from an EMBL/GenBank/DDBJ whole genome shotgun (WGS) entry which is preliminary data.</text>
</comment>
<dbReference type="Pfam" id="PF03524">
    <property type="entry name" value="CagX"/>
    <property type="match status" value="1"/>
</dbReference>
<protein>
    <submittedName>
        <fullName evidence="4">Type IV secretion system protein VirB9</fullName>
    </submittedName>
</protein>
<dbReference type="EMBL" id="QPJM01000007">
    <property type="protein sequence ID" value="RCW82784.1"/>
    <property type="molecule type" value="Genomic_DNA"/>
</dbReference>
<dbReference type="RefSeq" id="WP_245426349.1">
    <property type="nucleotide sequence ID" value="NZ_QPJM01000007.1"/>
</dbReference>
<keyword evidence="3" id="KW-0843">Virulence</keyword>
<proteinExistence type="inferred from homology"/>
<gene>
    <name evidence="4" type="ORF">C7476_107197</name>
</gene>
<dbReference type="InterPro" id="IPR014148">
    <property type="entry name" value="VirB9"/>
</dbReference>
<reference evidence="4 5" key="1">
    <citation type="submission" date="2018-07" db="EMBL/GenBank/DDBJ databases">
        <title>Genomic Encyclopedia of Type Strains, Phase III (KMG-III): the genomes of soil and plant-associated and newly described type strains.</title>
        <authorList>
            <person name="Whitman W."/>
        </authorList>
    </citation>
    <scope>NUCLEOTIDE SEQUENCE [LARGE SCALE GENOMIC DNA]</scope>
    <source>
        <strain evidence="4 5">31-25a</strain>
    </source>
</reference>
<keyword evidence="2" id="KW-0732">Signal</keyword>
<accession>A0A368YX67</accession>
<dbReference type="CDD" id="cd06911">
    <property type="entry name" value="VirB9_CagX_TrbG"/>
    <property type="match status" value="1"/>
</dbReference>
<sequence length="269" mass="30204">MITRLLQPIASYMRLMLIGVGLVGSLTQAFAEIAPRRGAADPRVRTVIYNSANVVSVDASHGVSTMVVLGDAEKIETVAVGDSLSWKIEPNKRGNIIFLKPVEAKTTTNMNVVSDKHVYTFILRAHPESEGDQTYMVKFRYPDEEADSKLLAEAQRLVSEPNRDNFRFQDTNTNYSFRGDGELKPTNAFDDGVKTWFRFEGDIPAIFIVEGGKREILANFRREGDYIVVDKIARQWMLRRSDYALCLFNLKKGVPVAAATSNSSDTRMR</sequence>
<dbReference type="AlphaFoldDB" id="A0A368YX67"/>
<evidence type="ECO:0000256" key="3">
    <source>
        <dbReference type="ARBA" id="ARBA00023026"/>
    </source>
</evidence>
<dbReference type="Proteomes" id="UP000253324">
    <property type="component" value="Unassembled WGS sequence"/>
</dbReference>